<feature type="domain" description="BAG" evidence="2">
    <location>
        <begin position="225"/>
        <end position="267"/>
    </location>
</feature>
<reference evidence="4" key="2">
    <citation type="submission" date="2015-01" db="EMBL/GenBank/DDBJ databases">
        <title>Evolutionary Origins and Diversification of the Mycorrhizal Mutualists.</title>
        <authorList>
            <consortium name="DOE Joint Genome Institute"/>
            <consortium name="Mycorrhizal Genomics Consortium"/>
            <person name="Kohler A."/>
            <person name="Kuo A."/>
            <person name="Nagy L.G."/>
            <person name="Floudas D."/>
            <person name="Copeland A."/>
            <person name="Barry K.W."/>
            <person name="Cichocki N."/>
            <person name="Veneault-Fourrey C."/>
            <person name="LaButti K."/>
            <person name="Lindquist E.A."/>
            <person name="Lipzen A."/>
            <person name="Lundell T."/>
            <person name="Morin E."/>
            <person name="Murat C."/>
            <person name="Riley R."/>
            <person name="Ohm R."/>
            <person name="Sun H."/>
            <person name="Tunlid A."/>
            <person name="Henrissat B."/>
            <person name="Grigoriev I.V."/>
            <person name="Hibbett D.S."/>
            <person name="Martin F."/>
        </authorList>
    </citation>
    <scope>NUCLEOTIDE SEQUENCE [LARGE SCALE GENOMIC DNA]</scope>
    <source>
        <strain evidence="4">MAFF 305830</strain>
    </source>
</reference>
<dbReference type="Gene3D" id="1.20.58.120">
    <property type="entry name" value="BAG domain"/>
    <property type="match status" value="1"/>
</dbReference>
<dbReference type="Pfam" id="PF02179">
    <property type="entry name" value="BAG"/>
    <property type="match status" value="1"/>
</dbReference>
<feature type="region of interest" description="Disordered" evidence="1">
    <location>
        <begin position="309"/>
        <end position="442"/>
    </location>
</feature>
<keyword evidence="4" id="KW-1185">Reference proteome</keyword>
<dbReference type="AlphaFoldDB" id="A0A0C2WNS9"/>
<sequence length="442" mass="48698">MLFVLTPQAAPSQTYFDPDQLYADYRRRQYVAALQEQHQRALFEQELALEEQRHRQALAAISQQEAARRNRQASLRFAQRPQQNACGAGMRCGQPAPEEIFRRRQARQQEEERLSREFHKHILTQIFGVPSDETPAAEQPSAPVASTSAKGKEPAVKRPREEEQEPHWSAAPERARALAEITSINRTFNSLQNTFVFPSGPLERIPDSDVPRLAFNQTNATIHAYEHALAELLTKLDGIESHGFKGVREARKRLVVSIEKVLEELEKQVAERLAGNASPATVPSEIPASPTTVTAAPVEAKEVQDVVMEDSQPETNQASSSTQGYDVEFDAPAPTSGTATPRPAEEVTMSSEPTPVAEKVTEEVVADVVVPEAEPSTEVIDQVTTPEEPTETAPVSSAVLPASTSDEESEIEDAVHIEISSDEEEVVEAQNHSDTEGAFEML</sequence>
<dbReference type="GO" id="GO:0051087">
    <property type="term" value="F:protein-folding chaperone binding"/>
    <property type="evidence" value="ECO:0007669"/>
    <property type="project" value="InterPro"/>
</dbReference>
<dbReference type="Proteomes" id="UP000054097">
    <property type="component" value="Unassembled WGS sequence"/>
</dbReference>
<feature type="region of interest" description="Disordered" evidence="1">
    <location>
        <begin position="273"/>
        <end position="293"/>
    </location>
</feature>
<dbReference type="EMBL" id="KN824296">
    <property type="protein sequence ID" value="KIM27888.1"/>
    <property type="molecule type" value="Genomic_DNA"/>
</dbReference>
<name>A0A0C2WNS9_SERVB</name>
<feature type="compositionally biased region" description="Polar residues" evidence="1">
    <location>
        <begin position="313"/>
        <end position="324"/>
    </location>
</feature>
<evidence type="ECO:0000259" key="2">
    <source>
        <dbReference type="Pfam" id="PF02179"/>
    </source>
</evidence>
<dbReference type="InterPro" id="IPR003103">
    <property type="entry name" value="BAG_domain"/>
</dbReference>
<feature type="region of interest" description="Disordered" evidence="1">
    <location>
        <begin position="130"/>
        <end position="172"/>
    </location>
</feature>
<organism evidence="3 4">
    <name type="scientific">Serendipita vermifera MAFF 305830</name>
    <dbReference type="NCBI Taxonomy" id="933852"/>
    <lineage>
        <taxon>Eukaryota</taxon>
        <taxon>Fungi</taxon>
        <taxon>Dikarya</taxon>
        <taxon>Basidiomycota</taxon>
        <taxon>Agaricomycotina</taxon>
        <taxon>Agaricomycetes</taxon>
        <taxon>Sebacinales</taxon>
        <taxon>Serendipitaceae</taxon>
        <taxon>Serendipita</taxon>
    </lineage>
</organism>
<evidence type="ECO:0000256" key="1">
    <source>
        <dbReference type="SAM" id="MobiDB-lite"/>
    </source>
</evidence>
<evidence type="ECO:0000313" key="3">
    <source>
        <dbReference type="EMBL" id="KIM27888.1"/>
    </source>
</evidence>
<accession>A0A0C2WNS9</accession>
<dbReference type="HOGENOM" id="CLU_619891_0_0_1"/>
<feature type="compositionally biased region" description="Low complexity" evidence="1">
    <location>
        <begin position="384"/>
        <end position="394"/>
    </location>
</feature>
<gene>
    <name evidence="3" type="ORF">M408DRAFT_9100</name>
</gene>
<proteinExistence type="predicted"/>
<protein>
    <recommendedName>
        <fullName evidence="2">BAG domain-containing protein</fullName>
    </recommendedName>
</protein>
<dbReference type="STRING" id="933852.A0A0C2WNS9"/>
<dbReference type="InterPro" id="IPR036533">
    <property type="entry name" value="BAG_dom_sf"/>
</dbReference>
<dbReference type="SUPFAM" id="SSF63491">
    <property type="entry name" value="BAG domain"/>
    <property type="match status" value="1"/>
</dbReference>
<evidence type="ECO:0000313" key="4">
    <source>
        <dbReference type="Proteomes" id="UP000054097"/>
    </source>
</evidence>
<feature type="compositionally biased region" description="Basic and acidic residues" evidence="1">
    <location>
        <begin position="150"/>
        <end position="161"/>
    </location>
</feature>
<reference evidence="3 4" key="1">
    <citation type="submission" date="2014-04" db="EMBL/GenBank/DDBJ databases">
        <authorList>
            <consortium name="DOE Joint Genome Institute"/>
            <person name="Kuo A."/>
            <person name="Zuccaro A."/>
            <person name="Kohler A."/>
            <person name="Nagy L.G."/>
            <person name="Floudas D."/>
            <person name="Copeland A."/>
            <person name="Barry K.W."/>
            <person name="Cichocki N."/>
            <person name="Veneault-Fourrey C."/>
            <person name="LaButti K."/>
            <person name="Lindquist E.A."/>
            <person name="Lipzen A."/>
            <person name="Lundell T."/>
            <person name="Morin E."/>
            <person name="Murat C."/>
            <person name="Sun H."/>
            <person name="Tunlid A."/>
            <person name="Henrissat B."/>
            <person name="Grigoriev I.V."/>
            <person name="Hibbett D.S."/>
            <person name="Martin F."/>
            <person name="Nordberg H.P."/>
            <person name="Cantor M.N."/>
            <person name="Hua S.X."/>
        </authorList>
    </citation>
    <scope>NUCLEOTIDE SEQUENCE [LARGE SCALE GENOMIC DNA]</scope>
    <source>
        <strain evidence="3 4">MAFF 305830</strain>
    </source>
</reference>
<dbReference type="OrthoDB" id="333905at2759"/>